<proteinExistence type="inferred from homology"/>
<evidence type="ECO:0000256" key="5">
    <source>
        <dbReference type="HAMAP-Rule" id="MF_00182"/>
    </source>
</evidence>
<dbReference type="InterPro" id="IPR011034">
    <property type="entry name" value="Formyl_transferase-like_C_sf"/>
</dbReference>
<protein>
    <recommendedName>
        <fullName evidence="2 5">Methionyl-tRNA formyltransferase</fullName>
        <ecNumber evidence="2 5">2.1.2.9</ecNumber>
    </recommendedName>
</protein>
<dbReference type="PANTHER" id="PTHR11138">
    <property type="entry name" value="METHIONYL-TRNA FORMYLTRANSFERASE"/>
    <property type="match status" value="1"/>
</dbReference>
<dbReference type="Gene3D" id="3.40.50.12230">
    <property type="match status" value="1"/>
</dbReference>
<dbReference type="SUPFAM" id="SSF53328">
    <property type="entry name" value="Formyltransferase"/>
    <property type="match status" value="1"/>
</dbReference>
<evidence type="ECO:0000313" key="8">
    <source>
        <dbReference type="EMBL" id="MEK7950045.1"/>
    </source>
</evidence>
<evidence type="ECO:0000259" key="7">
    <source>
        <dbReference type="Pfam" id="PF02911"/>
    </source>
</evidence>
<dbReference type="NCBIfam" id="TIGR00460">
    <property type="entry name" value="fmt"/>
    <property type="match status" value="1"/>
</dbReference>
<evidence type="ECO:0000256" key="1">
    <source>
        <dbReference type="ARBA" id="ARBA00010699"/>
    </source>
</evidence>
<dbReference type="SUPFAM" id="SSF50486">
    <property type="entry name" value="FMT C-terminal domain-like"/>
    <property type="match status" value="1"/>
</dbReference>
<evidence type="ECO:0000313" key="9">
    <source>
        <dbReference type="Proteomes" id="UP001371305"/>
    </source>
</evidence>
<feature type="domain" description="Formyl transferase N-terminal" evidence="6">
    <location>
        <begin position="31"/>
        <end position="185"/>
    </location>
</feature>
<dbReference type="CDD" id="cd08704">
    <property type="entry name" value="Met_tRNA_FMT_C"/>
    <property type="match status" value="1"/>
</dbReference>
<dbReference type="Pfam" id="PF00551">
    <property type="entry name" value="Formyl_trans_N"/>
    <property type="match status" value="1"/>
</dbReference>
<gene>
    <name evidence="5 8" type="primary">fmt</name>
    <name evidence="8" type="ORF">WKV53_06045</name>
</gene>
<keyword evidence="9" id="KW-1185">Reference proteome</keyword>
<comment type="function">
    <text evidence="5">Attaches a formyl group to the free amino group of methionyl-tRNA(fMet). The formyl group appears to play a dual role in the initiator identity of N-formylmethionyl-tRNA by promoting its recognition by IF2 and preventing the misappropriation of this tRNA by the elongation apparatus.</text>
</comment>
<keyword evidence="3 5" id="KW-0808">Transferase</keyword>
<dbReference type="EC" id="2.1.2.9" evidence="2 5"/>
<name>A0ABU9ARN9_9BACT</name>
<dbReference type="RefSeq" id="WP_341403459.1">
    <property type="nucleotide sequence ID" value="NZ_JBBUKT010000002.1"/>
</dbReference>
<dbReference type="InterPro" id="IPR041711">
    <property type="entry name" value="Met-tRNA-FMT_N"/>
</dbReference>
<dbReference type="Pfam" id="PF02911">
    <property type="entry name" value="Formyl_trans_C"/>
    <property type="match status" value="1"/>
</dbReference>
<dbReference type="InterPro" id="IPR036477">
    <property type="entry name" value="Formyl_transf_N_sf"/>
</dbReference>
<organism evidence="8 9">
    <name type="scientific">Luteolibacter soli</name>
    <dbReference type="NCBI Taxonomy" id="3135280"/>
    <lineage>
        <taxon>Bacteria</taxon>
        <taxon>Pseudomonadati</taxon>
        <taxon>Verrucomicrobiota</taxon>
        <taxon>Verrucomicrobiia</taxon>
        <taxon>Verrucomicrobiales</taxon>
        <taxon>Verrucomicrobiaceae</taxon>
        <taxon>Luteolibacter</taxon>
    </lineage>
</organism>
<comment type="catalytic activity">
    <reaction evidence="5">
        <text>L-methionyl-tRNA(fMet) + (6R)-10-formyltetrahydrofolate = N-formyl-L-methionyl-tRNA(fMet) + (6S)-5,6,7,8-tetrahydrofolate + H(+)</text>
        <dbReference type="Rhea" id="RHEA:24380"/>
        <dbReference type="Rhea" id="RHEA-COMP:9952"/>
        <dbReference type="Rhea" id="RHEA-COMP:9953"/>
        <dbReference type="ChEBI" id="CHEBI:15378"/>
        <dbReference type="ChEBI" id="CHEBI:57453"/>
        <dbReference type="ChEBI" id="CHEBI:78530"/>
        <dbReference type="ChEBI" id="CHEBI:78844"/>
        <dbReference type="ChEBI" id="CHEBI:195366"/>
        <dbReference type="EC" id="2.1.2.9"/>
    </reaction>
</comment>
<dbReference type="CDD" id="cd08646">
    <property type="entry name" value="FMT_core_Met-tRNA-FMT_N"/>
    <property type="match status" value="1"/>
</dbReference>
<accession>A0ABU9ARN9</accession>
<sequence length="310" mass="33111">MSLADARVVFFGSGEIAIPAFRRLIADGPRPLALVTQPDKPAGRHRELTPPPIKRVALEAGIPVLQPESVRDEASLEELRALAPDVIVVMAYGQILPKALIAIPRIACINLHASILPRHRGASCLQAAIDEGDAETGITVMHVVPKLDAGDIIHAVATPIGAEETGGSLHDRMAEVAAEALAQALPGILGGTASRTPQDGERSTYAPKLEREHGRIDWTWDAERLARRIRAYEPWPGTWTSFDGKRIKIFPARAGSGAAGEPGSLSVVEGEVRVACGEGFLVLGEVQPDGSRRMPARDWVKGLRSLPAFG</sequence>
<comment type="caution">
    <text evidence="8">The sequence shown here is derived from an EMBL/GenBank/DDBJ whole genome shotgun (WGS) entry which is preliminary data.</text>
</comment>
<comment type="similarity">
    <text evidence="1 5">Belongs to the Fmt family.</text>
</comment>
<feature type="binding site" evidence="5">
    <location>
        <begin position="114"/>
        <end position="117"/>
    </location>
    <ligand>
        <name>(6S)-5,6,7,8-tetrahydrofolate</name>
        <dbReference type="ChEBI" id="CHEBI:57453"/>
    </ligand>
</feature>
<dbReference type="InterPro" id="IPR005793">
    <property type="entry name" value="Formyl_trans_C"/>
</dbReference>
<evidence type="ECO:0000256" key="4">
    <source>
        <dbReference type="ARBA" id="ARBA00022917"/>
    </source>
</evidence>
<dbReference type="EMBL" id="JBBUKT010000002">
    <property type="protein sequence ID" value="MEK7950045.1"/>
    <property type="molecule type" value="Genomic_DNA"/>
</dbReference>
<dbReference type="InterPro" id="IPR002376">
    <property type="entry name" value="Formyl_transf_N"/>
</dbReference>
<dbReference type="PANTHER" id="PTHR11138:SF5">
    <property type="entry name" value="METHIONYL-TRNA FORMYLTRANSFERASE, MITOCHONDRIAL"/>
    <property type="match status" value="1"/>
</dbReference>
<feature type="domain" description="Formyl transferase C-terminal" evidence="7">
    <location>
        <begin position="208"/>
        <end position="303"/>
    </location>
</feature>
<keyword evidence="4 5" id="KW-0648">Protein biosynthesis</keyword>
<evidence type="ECO:0000259" key="6">
    <source>
        <dbReference type="Pfam" id="PF00551"/>
    </source>
</evidence>
<dbReference type="InterPro" id="IPR044135">
    <property type="entry name" value="Met-tRNA-FMT_C"/>
</dbReference>
<evidence type="ECO:0000256" key="2">
    <source>
        <dbReference type="ARBA" id="ARBA00012261"/>
    </source>
</evidence>
<reference evidence="8 9" key="1">
    <citation type="submission" date="2024-04" db="EMBL/GenBank/DDBJ databases">
        <title>Luteolibacter sp. isolated from soil.</title>
        <authorList>
            <person name="An J."/>
        </authorList>
    </citation>
    <scope>NUCLEOTIDE SEQUENCE [LARGE SCALE GENOMIC DNA]</scope>
    <source>
        <strain evidence="8 9">Y139</strain>
    </source>
</reference>
<dbReference type="Proteomes" id="UP001371305">
    <property type="component" value="Unassembled WGS sequence"/>
</dbReference>
<evidence type="ECO:0000256" key="3">
    <source>
        <dbReference type="ARBA" id="ARBA00022679"/>
    </source>
</evidence>
<dbReference type="HAMAP" id="MF_00182">
    <property type="entry name" value="Formyl_trans"/>
    <property type="match status" value="1"/>
</dbReference>
<dbReference type="GO" id="GO:0004479">
    <property type="term" value="F:methionyl-tRNA formyltransferase activity"/>
    <property type="evidence" value="ECO:0007669"/>
    <property type="project" value="UniProtKB-EC"/>
</dbReference>
<dbReference type="InterPro" id="IPR005794">
    <property type="entry name" value="Fmt"/>
</dbReference>